<feature type="region of interest" description="Interaction with DNA" evidence="8">
    <location>
        <begin position="182"/>
        <end position="187"/>
    </location>
</feature>
<dbReference type="RefSeq" id="WP_182387089.1">
    <property type="nucleotide sequence ID" value="NZ_CP059833.1"/>
</dbReference>
<evidence type="ECO:0000256" key="2">
    <source>
        <dbReference type="ARBA" id="ARBA00009446"/>
    </source>
</evidence>
<dbReference type="EMBL" id="CP059833">
    <property type="protein sequence ID" value="QMV86280.1"/>
    <property type="molecule type" value="Genomic_DNA"/>
</dbReference>
<keyword evidence="7 8" id="KW-0413">Isomerase</keyword>
<evidence type="ECO:0000256" key="9">
    <source>
        <dbReference type="SAM" id="MobiDB-lite"/>
    </source>
</evidence>
<keyword evidence="4" id="KW-0460">Magnesium</keyword>
<dbReference type="InterPro" id="IPR034149">
    <property type="entry name" value="TOPRIM_TopoI"/>
</dbReference>
<keyword evidence="3" id="KW-0479">Metal-binding</keyword>
<feature type="domain" description="Toprim" evidence="10">
    <location>
        <begin position="9"/>
        <end position="133"/>
    </location>
</feature>
<accession>A0A7G5FI39</accession>
<comment type="function">
    <text evidence="8">Releases the supercoiling and torsional tension of DNA, which is introduced during the DNA replication and transcription, by transiently cleaving and rejoining one strand of the DNA duplex. Introduces a single-strand break via transesterification at a target site in duplex DNA. The scissile phosphodiester is attacked by the catalytic tyrosine of the enzyme, resulting in the formation of a DNA-(5'-phosphotyrosyl)-enzyme intermediate and the expulsion of a 3'-OH DNA strand. The free DNA strand then undergoes passage around the unbroken strand, thus removing DNA supercoils. Finally, in the religation step, the DNA 3'-OH attacks the covalent intermediate to expel the active-site tyrosine and restore the DNA phosphodiester backbone.</text>
</comment>
<dbReference type="InterPro" id="IPR025589">
    <property type="entry name" value="Toprim_C_rpt"/>
</dbReference>
<dbReference type="PROSITE" id="PS52039">
    <property type="entry name" value="TOPO_IA_2"/>
    <property type="match status" value="1"/>
</dbReference>
<evidence type="ECO:0000256" key="3">
    <source>
        <dbReference type="ARBA" id="ARBA00022723"/>
    </source>
</evidence>
<dbReference type="GO" id="GO:0046872">
    <property type="term" value="F:metal ion binding"/>
    <property type="evidence" value="ECO:0007669"/>
    <property type="project" value="UniProtKB-KW"/>
</dbReference>
<dbReference type="SUPFAM" id="SSF56712">
    <property type="entry name" value="Prokaryotic type I DNA topoisomerase"/>
    <property type="match status" value="1"/>
</dbReference>
<feature type="site" description="Interaction with DNA" evidence="8">
    <location>
        <position position="39"/>
    </location>
</feature>
<evidence type="ECO:0000256" key="8">
    <source>
        <dbReference type="HAMAP-Rule" id="MF_00952"/>
    </source>
</evidence>
<dbReference type="PROSITE" id="PS50880">
    <property type="entry name" value="TOPRIM"/>
    <property type="match status" value="1"/>
</dbReference>
<dbReference type="HAMAP" id="MF_00952">
    <property type="entry name" value="Topoisom_1_prok"/>
    <property type="match status" value="1"/>
</dbReference>
<feature type="site" description="Interaction with DNA" evidence="8">
    <location>
        <position position="158"/>
    </location>
</feature>
<evidence type="ECO:0000256" key="6">
    <source>
        <dbReference type="ARBA" id="ARBA00023125"/>
    </source>
</evidence>
<dbReference type="InterPro" id="IPR000380">
    <property type="entry name" value="Topo_IA"/>
</dbReference>
<comment type="subunit">
    <text evidence="8">Monomer.</text>
</comment>
<evidence type="ECO:0000256" key="7">
    <source>
        <dbReference type="ARBA" id="ARBA00023235"/>
    </source>
</evidence>
<feature type="site" description="Interaction with DNA" evidence="8">
    <location>
        <position position="162"/>
    </location>
</feature>
<feature type="site" description="Interaction with DNA" evidence="8">
    <location>
        <position position="159"/>
    </location>
</feature>
<dbReference type="InterPro" id="IPR006171">
    <property type="entry name" value="TOPRIM_dom"/>
</dbReference>
<feature type="domain" description="Topo IA-type catalytic" evidence="11">
    <location>
        <begin position="148"/>
        <end position="604"/>
    </location>
</feature>
<dbReference type="SMART" id="SM00437">
    <property type="entry name" value="TOP1Ac"/>
    <property type="match status" value="1"/>
</dbReference>
<comment type="similarity">
    <text evidence="2 8">Belongs to the type IA topoisomerase family.</text>
</comment>
<feature type="site" description="Interaction with DNA" evidence="8">
    <location>
        <position position="167"/>
    </location>
</feature>
<dbReference type="Gene3D" id="1.10.290.10">
    <property type="entry name" value="Topoisomerase I, domain 4"/>
    <property type="match status" value="1"/>
</dbReference>
<dbReference type="Gene3D" id="1.10.460.10">
    <property type="entry name" value="Topoisomerase I, domain 2"/>
    <property type="match status" value="1"/>
</dbReference>
<protein>
    <recommendedName>
        <fullName evidence="8">DNA topoisomerase 1</fullName>
        <ecNumber evidence="8">5.6.2.1</ecNumber>
    </recommendedName>
    <alternativeName>
        <fullName evidence="8">DNA topoisomerase I</fullName>
    </alternativeName>
</protein>
<evidence type="ECO:0000259" key="11">
    <source>
        <dbReference type="PROSITE" id="PS52039"/>
    </source>
</evidence>
<dbReference type="InterPro" id="IPR013824">
    <property type="entry name" value="Topo_IA_cen_sub1"/>
</dbReference>
<reference evidence="12 13" key="1">
    <citation type="submission" date="2020-07" db="EMBL/GenBank/DDBJ databases">
        <title>non toxigenic Corynebacterium sp. nov from a clinical source.</title>
        <authorList>
            <person name="Bernier A.-M."/>
            <person name="Bernard K."/>
        </authorList>
    </citation>
    <scope>NUCLEOTIDE SEQUENCE [LARGE SCALE GENOMIC DNA]</scope>
    <source>
        <strain evidence="13">NML 93-0612</strain>
    </source>
</reference>
<evidence type="ECO:0000256" key="1">
    <source>
        <dbReference type="ARBA" id="ARBA00000213"/>
    </source>
</evidence>
<dbReference type="PANTHER" id="PTHR42785:SF1">
    <property type="entry name" value="DNA TOPOISOMERASE"/>
    <property type="match status" value="1"/>
</dbReference>
<dbReference type="Pfam" id="PF01131">
    <property type="entry name" value="Topoisom_bac"/>
    <property type="match status" value="1"/>
</dbReference>
<dbReference type="InterPro" id="IPR028612">
    <property type="entry name" value="Topoisom_1_IA"/>
</dbReference>
<dbReference type="GO" id="GO:0006265">
    <property type="term" value="P:DNA topological change"/>
    <property type="evidence" value="ECO:0007669"/>
    <property type="project" value="UniProtKB-UniRule"/>
</dbReference>
<dbReference type="NCBIfam" id="TIGR01051">
    <property type="entry name" value="topA_bact"/>
    <property type="match status" value="1"/>
</dbReference>
<dbReference type="Proteomes" id="UP000515570">
    <property type="component" value="Chromosome"/>
</dbReference>
<evidence type="ECO:0000313" key="12">
    <source>
        <dbReference type="EMBL" id="QMV86280.1"/>
    </source>
</evidence>
<organism evidence="12 13">
    <name type="scientific">Corynebacterium hindlerae</name>
    <dbReference type="NCBI Taxonomy" id="699041"/>
    <lineage>
        <taxon>Bacteria</taxon>
        <taxon>Bacillati</taxon>
        <taxon>Actinomycetota</taxon>
        <taxon>Actinomycetes</taxon>
        <taxon>Mycobacteriales</taxon>
        <taxon>Corynebacteriaceae</taxon>
        <taxon>Corynebacterium</taxon>
    </lineage>
</organism>
<dbReference type="CDD" id="cd00186">
    <property type="entry name" value="TOP1Ac"/>
    <property type="match status" value="1"/>
</dbReference>
<dbReference type="PROSITE" id="PS00396">
    <property type="entry name" value="TOPO_IA_1"/>
    <property type="match status" value="1"/>
</dbReference>
<dbReference type="CDD" id="cd03363">
    <property type="entry name" value="TOPRIM_TopoIA_TopoI"/>
    <property type="match status" value="1"/>
</dbReference>
<dbReference type="InterPro" id="IPR023406">
    <property type="entry name" value="Topo_IA_AS"/>
</dbReference>
<dbReference type="AlphaFoldDB" id="A0A7G5FI39"/>
<evidence type="ECO:0000256" key="5">
    <source>
        <dbReference type="ARBA" id="ARBA00023029"/>
    </source>
</evidence>
<feature type="compositionally biased region" description="Basic and acidic residues" evidence="9">
    <location>
        <begin position="933"/>
        <end position="942"/>
    </location>
</feature>
<dbReference type="InterPro" id="IPR003602">
    <property type="entry name" value="Topo_IA_DNA-bd_dom"/>
</dbReference>
<evidence type="ECO:0000259" key="10">
    <source>
        <dbReference type="PROSITE" id="PS50880"/>
    </source>
</evidence>
<dbReference type="InterPro" id="IPR003601">
    <property type="entry name" value="Topo_IA_2"/>
</dbReference>
<feature type="site" description="Interaction with DNA" evidence="8">
    <location>
        <position position="536"/>
    </location>
</feature>
<dbReference type="InterPro" id="IPR013497">
    <property type="entry name" value="Topo_IA_cen"/>
</dbReference>
<sequence>MAESNAGVKRLVIVESATKAKKIQPYLGKDYIVEASVGHIRDLPRGAADVPAKYKKEPWARLGVDTDHGFSPLYVVSADKKKKVSDLKAKLKEVDELYLATDPDREGEAIAWHLLEVLKPKVPVKRMVFNEITKPAILAAAENTRDLDHNLVDAQETRRILDRLYGYEVSPVLWKKVMPRLSAGRVQSVATRVIVERERERMAFVSANYWDLTAQLKTDQPASAENPNEFAARLTAVDKRRVAQGRDFNDRGELKGKDVIVIDQAKATQLADALSGTTMTVASVEEKPYTRRPYAPFMTSTLQQEAGRKLHYTSERTMRIAQRLYENGHITYMRTDSTTLSESGIQAARQQARELYGDKFVADAPRQYTRKVKNSQEAHEAIRPAGETFATPGQLHAQLDAEEFKLYELIWQRTVASQMADARGTSMKVTIAGTATSGEDVEFAATGRTITFPGFLKAYVETSQLEDGRNVADNAEKRLPQLSKGDALAAQQVDAEGHSTNPPARYTEASLVKKMEDLGIGRPSTYASIIKTIQDRGYVFSRGNALVPSWVAFAVVGLLEQNFSSLVDYDFTSSMEDELDEIAAGNENRTEWLNSFYFGNAEVGDKTADSVARLGGLKALVGDNLENIDAREVNSLRLFVDEEGRDIVVRVGRYGPYLERIVGQLPDGTPEYQRANLPESTTPDELSLDAAEKLFAIPQGGRELGVNPTNGRMIVAKDGRYGPYVTELVTEEEKASVGAHAEEIVAEERAAEDAQRKAEGKRAKNWETKTAANQKEKRINQIIEETLKPGTASLFSSMEPATVTLEDALRLLSLPREVGVDPTDGEMITAQNGRYGPYLKKGSDSRSLANEEQIFTVTLDEARRIYSEPKRRGRSATAAAPLKVLGDNDVSGKPMQVKDGRFGPYVTDGTTNASLRKGDNPETLTDARANELLSERRAKEAAEGGAPKKTTRKKATKKATKKAAKKTVKQTTKRVVKARR</sequence>
<dbReference type="InterPro" id="IPR013825">
    <property type="entry name" value="Topo_IA_cen_sub2"/>
</dbReference>
<dbReference type="PANTHER" id="PTHR42785">
    <property type="entry name" value="DNA TOPOISOMERASE, TYPE IA, CORE"/>
    <property type="match status" value="1"/>
</dbReference>
<keyword evidence="13" id="KW-1185">Reference proteome</keyword>
<keyword evidence="6 8" id="KW-0238">DNA-binding</keyword>
<dbReference type="PRINTS" id="PR00417">
    <property type="entry name" value="PRTPISMRASEI"/>
</dbReference>
<dbReference type="InterPro" id="IPR023405">
    <property type="entry name" value="Topo_IA_core_domain"/>
</dbReference>
<dbReference type="Gene3D" id="2.70.20.10">
    <property type="entry name" value="Topoisomerase I, domain 3"/>
    <property type="match status" value="1"/>
</dbReference>
<feature type="active site" description="O-(5'-phospho-DNA)-tyrosine intermediate" evidence="8">
    <location>
        <position position="332"/>
    </location>
</feature>
<feature type="site" description="Interaction with DNA" evidence="8">
    <location>
        <position position="174"/>
    </location>
</feature>
<dbReference type="EC" id="5.6.2.1" evidence="8"/>
<evidence type="ECO:0000256" key="4">
    <source>
        <dbReference type="ARBA" id="ARBA00022842"/>
    </source>
</evidence>
<dbReference type="SMART" id="SM00436">
    <property type="entry name" value="TOP1Bc"/>
    <property type="match status" value="1"/>
</dbReference>
<evidence type="ECO:0000313" key="13">
    <source>
        <dbReference type="Proteomes" id="UP000515570"/>
    </source>
</evidence>
<feature type="region of interest" description="Disordered" evidence="9">
    <location>
        <begin position="885"/>
        <end position="980"/>
    </location>
</feature>
<dbReference type="Pfam" id="PF13368">
    <property type="entry name" value="Toprim_C_rpt"/>
    <property type="match status" value="4"/>
</dbReference>
<name>A0A7G5FI39_9CORY</name>
<comment type="catalytic activity">
    <reaction evidence="1 8">
        <text>ATP-independent breakage of single-stranded DNA, followed by passage and rejoining.</text>
        <dbReference type="EC" id="5.6.2.1"/>
    </reaction>
</comment>
<dbReference type="Gene3D" id="3.40.50.140">
    <property type="match status" value="1"/>
</dbReference>
<dbReference type="GO" id="GO:0003917">
    <property type="term" value="F:DNA topoisomerase type I (single strand cut, ATP-independent) activity"/>
    <property type="evidence" value="ECO:0007669"/>
    <property type="project" value="UniProtKB-UniRule"/>
</dbReference>
<dbReference type="SMART" id="SM00493">
    <property type="entry name" value="TOPRIM"/>
    <property type="match status" value="1"/>
</dbReference>
<dbReference type="GO" id="GO:0003677">
    <property type="term" value="F:DNA binding"/>
    <property type="evidence" value="ECO:0007669"/>
    <property type="project" value="UniProtKB-KW"/>
</dbReference>
<gene>
    <name evidence="8 12" type="primary">topA</name>
    <name evidence="12" type="ORF">HW450_06135</name>
</gene>
<proteinExistence type="inferred from homology"/>
<feature type="compositionally biased region" description="Basic residues" evidence="9">
    <location>
        <begin position="949"/>
        <end position="980"/>
    </location>
</feature>
<feature type="site" description="Interaction with DNA" evidence="8">
    <location>
        <position position="334"/>
    </location>
</feature>
<dbReference type="Pfam" id="PF01751">
    <property type="entry name" value="Toprim"/>
    <property type="match status" value="1"/>
</dbReference>
<keyword evidence="5 8" id="KW-0799">Topoisomerase</keyword>
<dbReference type="InterPro" id="IPR005733">
    <property type="entry name" value="TopoI_bac-type"/>
</dbReference>
<dbReference type="InterPro" id="IPR013826">
    <property type="entry name" value="Topo_IA_cen_sub3"/>
</dbReference>